<evidence type="ECO:0000256" key="1">
    <source>
        <dbReference type="PROSITE-ProRule" id="PRU00244"/>
    </source>
</evidence>
<name>A0A512C0F5_9HYPH</name>
<feature type="transmembrane region" description="Helical" evidence="1">
    <location>
        <begin position="142"/>
        <end position="163"/>
    </location>
</feature>
<dbReference type="InterPro" id="IPR043128">
    <property type="entry name" value="Rev_trsase/Diguanyl_cyclase"/>
</dbReference>
<dbReference type="PANTHER" id="PTHR44757:SF2">
    <property type="entry name" value="BIOFILM ARCHITECTURE MAINTENANCE PROTEIN MBAA"/>
    <property type="match status" value="1"/>
</dbReference>
<sequence>MSAIGSHDPVLVALSILIATVASYTALDLAGRIQAAQGWAKHAWLTTAALAMGGGIWSMHFVAMLAFSMPDMPVDYDLSLTALSFALPILVTGVGFYTVNRTAVGFKRLSVSGLVMGLGIVGMHYTGMAAMRMAADLHYESLWVALSILIAIGASTIAVWLAFRKVDPRQKLLASVAMGLATSGMHYAAMQGAIFTAHAPVHEAHAHASLNQTTLALAVSATTFLILLLALIAAMFDRRFAHMAEREATALRASEERFRTLYNKTPLPLHALNSEGIIEYVSDAWLDLLGYCRDEVIGRPITDFMTEDSVRQRSESVWSNLFKTGVAKDIEYRLVTKEGRILDVLMSGRVEQNARGRFSHVFGGVIDVTARKQAAEALQASEERLRLALHAGRMFAWEHDLTTDFITRSQNSVELLGIGSGPLPDFLERVHPDDQPLRERFLHHIYANGSDTNEFRYLLPDGKVLWLGSRAEKAGPTRVVGVTFDITDRKAAEQEVWRVANHDVLTGLPNRALFQDRLEQALADAEQNGTSVSLLLIDLDDFKDVNDTLGHDAGDALLKEMATRLSAAVQACDTVARVGGDEFAIVLVQPLTLDRATSLAETLIAKLRQPFAYAERTVVSRASIGVAAFPDHDANPAELMKDADIALYRAKAQGRNRVVTYSSVLRTATEARVTLGRDVREAISNDQIVPFYQPKVCLTSGRIIGLEALARWQHPSKGVLTPGFFGAVFDDPEIAQAISESLISQVASDMREWLDQGFDLGRVAVNLSSAQFNQSELADDILGLLERSNVPPEHFEIEVTETVFLGKSADYVAAILGQFRQGKLQIALDDFGTGYASLTHLKQFPVDHLKVDQSFVRNLEHDPDDEAIVAAVIGLGRSLKLQVTAEGVETPGQAKRLRELGCHNAQGYLYARPMAASQVPDLLSTWVDRTKSDRRINLVGNIKTH</sequence>
<feature type="transmembrane region" description="Helical" evidence="1">
    <location>
        <begin position="79"/>
        <end position="99"/>
    </location>
</feature>
<keyword evidence="8" id="KW-1185">Reference proteome</keyword>
<dbReference type="Pfam" id="PF13426">
    <property type="entry name" value="PAS_9"/>
    <property type="match status" value="1"/>
</dbReference>
<dbReference type="InterPro" id="IPR029787">
    <property type="entry name" value="Nucleotide_cyclase"/>
</dbReference>
<reference evidence="7 8" key="1">
    <citation type="submission" date="2019-07" db="EMBL/GenBank/DDBJ databases">
        <title>Whole genome shotgun sequence of Microvirga aerophila NBRC 106136.</title>
        <authorList>
            <person name="Hosoyama A."/>
            <person name="Uohara A."/>
            <person name="Ohji S."/>
            <person name="Ichikawa N."/>
        </authorList>
    </citation>
    <scope>NUCLEOTIDE SEQUENCE [LARGE SCALE GENOMIC DNA]</scope>
    <source>
        <strain evidence="7 8">NBRC 106136</strain>
    </source>
</reference>
<feature type="domain" description="MHYT" evidence="6">
    <location>
        <begin position="7"/>
        <end position="196"/>
    </location>
</feature>
<dbReference type="SMART" id="SM00086">
    <property type="entry name" value="PAC"/>
    <property type="match status" value="2"/>
</dbReference>
<dbReference type="CDD" id="cd01949">
    <property type="entry name" value="GGDEF"/>
    <property type="match status" value="1"/>
</dbReference>
<feature type="domain" description="EAL" evidence="4">
    <location>
        <begin position="672"/>
        <end position="927"/>
    </location>
</feature>
<feature type="transmembrane region" description="Helical" evidence="1">
    <location>
        <begin position="43"/>
        <end position="67"/>
    </location>
</feature>
<dbReference type="InterPro" id="IPR052155">
    <property type="entry name" value="Biofilm_reg_signaling"/>
</dbReference>
<dbReference type="Pfam" id="PF03707">
    <property type="entry name" value="MHYT"/>
    <property type="match status" value="2"/>
</dbReference>
<dbReference type="CDD" id="cd01948">
    <property type="entry name" value="EAL"/>
    <property type="match status" value="1"/>
</dbReference>
<feature type="domain" description="PAC" evidence="3">
    <location>
        <begin position="328"/>
        <end position="380"/>
    </location>
</feature>
<dbReference type="FunFam" id="3.30.70.270:FF:000001">
    <property type="entry name" value="Diguanylate cyclase domain protein"/>
    <property type="match status" value="1"/>
</dbReference>
<dbReference type="RefSeq" id="WP_147022552.1">
    <property type="nucleotide sequence ID" value="NZ_BJYU01000118.1"/>
</dbReference>
<dbReference type="AlphaFoldDB" id="A0A512C0F5"/>
<dbReference type="SMART" id="SM00091">
    <property type="entry name" value="PAS"/>
    <property type="match status" value="2"/>
</dbReference>
<dbReference type="PANTHER" id="PTHR44757">
    <property type="entry name" value="DIGUANYLATE CYCLASE DGCP"/>
    <property type="match status" value="1"/>
</dbReference>
<evidence type="ECO:0000259" key="2">
    <source>
        <dbReference type="PROSITE" id="PS50112"/>
    </source>
</evidence>
<evidence type="ECO:0000259" key="4">
    <source>
        <dbReference type="PROSITE" id="PS50883"/>
    </source>
</evidence>
<feature type="domain" description="PAS" evidence="2">
    <location>
        <begin position="254"/>
        <end position="325"/>
    </location>
</feature>
<dbReference type="PROSITE" id="PS50112">
    <property type="entry name" value="PAS"/>
    <property type="match status" value="1"/>
</dbReference>
<dbReference type="SUPFAM" id="SSF141868">
    <property type="entry name" value="EAL domain-like"/>
    <property type="match status" value="1"/>
</dbReference>
<protein>
    <recommendedName>
        <fullName evidence="9">Bifunctional diguanylate cyclase/phosphodiesterase</fullName>
    </recommendedName>
</protein>
<dbReference type="SMART" id="SM00052">
    <property type="entry name" value="EAL"/>
    <property type="match status" value="1"/>
</dbReference>
<dbReference type="NCBIfam" id="TIGR00229">
    <property type="entry name" value="sensory_box"/>
    <property type="match status" value="1"/>
</dbReference>
<dbReference type="InterPro" id="IPR001633">
    <property type="entry name" value="EAL_dom"/>
</dbReference>
<organism evidence="7 8">
    <name type="scientific">Microvirga aerophila</name>
    <dbReference type="NCBI Taxonomy" id="670291"/>
    <lineage>
        <taxon>Bacteria</taxon>
        <taxon>Pseudomonadati</taxon>
        <taxon>Pseudomonadota</taxon>
        <taxon>Alphaproteobacteria</taxon>
        <taxon>Hyphomicrobiales</taxon>
        <taxon>Methylobacteriaceae</taxon>
        <taxon>Microvirga</taxon>
    </lineage>
</organism>
<dbReference type="Pfam" id="PF00563">
    <property type="entry name" value="EAL"/>
    <property type="match status" value="1"/>
</dbReference>
<evidence type="ECO:0000259" key="5">
    <source>
        <dbReference type="PROSITE" id="PS50887"/>
    </source>
</evidence>
<dbReference type="SMART" id="SM00267">
    <property type="entry name" value="GGDEF"/>
    <property type="match status" value="1"/>
</dbReference>
<accession>A0A512C0F5</accession>
<keyword evidence="1" id="KW-0812">Transmembrane</keyword>
<dbReference type="PROSITE" id="PS50883">
    <property type="entry name" value="EAL"/>
    <property type="match status" value="1"/>
</dbReference>
<dbReference type="Pfam" id="PF00990">
    <property type="entry name" value="GGDEF"/>
    <property type="match status" value="1"/>
</dbReference>
<dbReference type="NCBIfam" id="TIGR00254">
    <property type="entry name" value="GGDEF"/>
    <property type="match status" value="1"/>
</dbReference>
<feature type="domain" description="GGDEF" evidence="5">
    <location>
        <begin position="530"/>
        <end position="663"/>
    </location>
</feature>
<dbReference type="Proteomes" id="UP000321085">
    <property type="component" value="Unassembled WGS sequence"/>
</dbReference>
<gene>
    <name evidence="7" type="ORF">MAE02_53790</name>
</gene>
<dbReference type="SUPFAM" id="SSF55073">
    <property type="entry name" value="Nucleotide cyclase"/>
    <property type="match status" value="1"/>
</dbReference>
<evidence type="ECO:0000313" key="7">
    <source>
        <dbReference type="EMBL" id="GEO17683.1"/>
    </source>
</evidence>
<keyword evidence="1" id="KW-1133">Transmembrane helix</keyword>
<dbReference type="InterPro" id="IPR000014">
    <property type="entry name" value="PAS"/>
</dbReference>
<dbReference type="PROSITE" id="PS50887">
    <property type="entry name" value="GGDEF"/>
    <property type="match status" value="1"/>
</dbReference>
<dbReference type="PROSITE" id="PS50113">
    <property type="entry name" value="PAC"/>
    <property type="match status" value="1"/>
</dbReference>
<dbReference type="InterPro" id="IPR000160">
    <property type="entry name" value="GGDEF_dom"/>
</dbReference>
<evidence type="ECO:0000259" key="6">
    <source>
        <dbReference type="PROSITE" id="PS50924"/>
    </source>
</evidence>
<dbReference type="InterPro" id="IPR005330">
    <property type="entry name" value="MHYT_dom"/>
</dbReference>
<dbReference type="InterPro" id="IPR035919">
    <property type="entry name" value="EAL_sf"/>
</dbReference>
<proteinExistence type="predicted"/>
<evidence type="ECO:0000259" key="3">
    <source>
        <dbReference type="PROSITE" id="PS50113"/>
    </source>
</evidence>
<dbReference type="Gene3D" id="3.30.70.270">
    <property type="match status" value="1"/>
</dbReference>
<comment type="caution">
    <text evidence="7">The sequence shown here is derived from an EMBL/GenBank/DDBJ whole genome shotgun (WGS) entry which is preliminary data.</text>
</comment>
<dbReference type="PROSITE" id="PS50924">
    <property type="entry name" value="MHYT"/>
    <property type="match status" value="1"/>
</dbReference>
<dbReference type="GO" id="GO:0003824">
    <property type="term" value="F:catalytic activity"/>
    <property type="evidence" value="ECO:0007669"/>
    <property type="project" value="UniProtKB-ARBA"/>
</dbReference>
<dbReference type="InterPro" id="IPR035965">
    <property type="entry name" value="PAS-like_dom_sf"/>
</dbReference>
<feature type="transmembrane region" description="Helical" evidence="1">
    <location>
        <begin position="12"/>
        <end position="31"/>
    </location>
</feature>
<dbReference type="EMBL" id="BJYU01000118">
    <property type="protein sequence ID" value="GEO17683.1"/>
    <property type="molecule type" value="Genomic_DNA"/>
</dbReference>
<dbReference type="SUPFAM" id="SSF55785">
    <property type="entry name" value="PYP-like sensor domain (PAS domain)"/>
    <property type="match status" value="2"/>
</dbReference>
<feature type="transmembrane region" description="Helical" evidence="1">
    <location>
        <begin position="111"/>
        <end position="130"/>
    </location>
</feature>
<dbReference type="GO" id="GO:0016020">
    <property type="term" value="C:membrane"/>
    <property type="evidence" value="ECO:0007669"/>
    <property type="project" value="UniProtKB-UniRule"/>
</dbReference>
<dbReference type="CDD" id="cd00130">
    <property type="entry name" value="PAS"/>
    <property type="match status" value="2"/>
</dbReference>
<dbReference type="Gene3D" id="3.20.20.450">
    <property type="entry name" value="EAL domain"/>
    <property type="match status" value="1"/>
</dbReference>
<dbReference type="InterPro" id="IPR001610">
    <property type="entry name" value="PAC"/>
</dbReference>
<dbReference type="InterPro" id="IPR000700">
    <property type="entry name" value="PAS-assoc_C"/>
</dbReference>
<dbReference type="Gene3D" id="3.30.450.20">
    <property type="entry name" value="PAS domain"/>
    <property type="match status" value="2"/>
</dbReference>
<keyword evidence="1" id="KW-0472">Membrane</keyword>
<evidence type="ECO:0008006" key="9">
    <source>
        <dbReference type="Google" id="ProtNLM"/>
    </source>
</evidence>
<feature type="transmembrane region" description="Helical" evidence="1">
    <location>
        <begin position="215"/>
        <end position="236"/>
    </location>
</feature>
<evidence type="ECO:0000313" key="8">
    <source>
        <dbReference type="Proteomes" id="UP000321085"/>
    </source>
</evidence>